<accession>X1BKJ9</accession>
<sequence length="117" mass="12986">MGYWGAFDFNFARAPFHSVDLDFWTVIDAVQHSQFLVTGAGLLYHLFIHAAANGEGGGSHSVLQALYLDGVMFDPSLSFSGFSAYHYDKTSKPVSLQEYNVDGDNFLLYYFPNGLNS</sequence>
<organism evidence="1">
    <name type="scientific">marine sediment metagenome</name>
    <dbReference type="NCBI Taxonomy" id="412755"/>
    <lineage>
        <taxon>unclassified sequences</taxon>
        <taxon>metagenomes</taxon>
        <taxon>ecological metagenomes</taxon>
    </lineage>
</organism>
<name>X1BKJ9_9ZZZZ</name>
<reference evidence="1" key="1">
    <citation type="journal article" date="2014" name="Front. Microbiol.">
        <title>High frequency of phylogenetically diverse reductive dehalogenase-homologous genes in deep subseafloor sedimentary metagenomes.</title>
        <authorList>
            <person name="Kawai M."/>
            <person name="Futagami T."/>
            <person name="Toyoda A."/>
            <person name="Takaki Y."/>
            <person name="Nishi S."/>
            <person name="Hori S."/>
            <person name="Arai W."/>
            <person name="Tsubouchi T."/>
            <person name="Morono Y."/>
            <person name="Uchiyama I."/>
            <person name="Ito T."/>
            <person name="Fujiyama A."/>
            <person name="Inagaki F."/>
            <person name="Takami H."/>
        </authorList>
    </citation>
    <scope>NUCLEOTIDE SEQUENCE</scope>
    <source>
        <strain evidence="1">Expedition CK06-06</strain>
    </source>
</reference>
<evidence type="ECO:0000313" key="1">
    <source>
        <dbReference type="EMBL" id="GAG96434.1"/>
    </source>
</evidence>
<dbReference type="EMBL" id="BART01021124">
    <property type="protein sequence ID" value="GAG96434.1"/>
    <property type="molecule type" value="Genomic_DNA"/>
</dbReference>
<feature type="non-terminal residue" evidence="1">
    <location>
        <position position="117"/>
    </location>
</feature>
<proteinExistence type="predicted"/>
<gene>
    <name evidence="1" type="ORF">S01H4_39070</name>
</gene>
<dbReference type="AlphaFoldDB" id="X1BKJ9"/>
<protein>
    <submittedName>
        <fullName evidence="1">Uncharacterized protein</fullName>
    </submittedName>
</protein>
<comment type="caution">
    <text evidence="1">The sequence shown here is derived from an EMBL/GenBank/DDBJ whole genome shotgun (WGS) entry which is preliminary data.</text>
</comment>